<gene>
    <name evidence="4" type="ORF">E5351_07065</name>
</gene>
<comment type="caution">
    <text evidence="4">The sequence shown here is derived from an EMBL/GenBank/DDBJ whole genome shotgun (WGS) entry which is preliminary data.</text>
</comment>
<dbReference type="Gene3D" id="1.10.357.10">
    <property type="entry name" value="Tetracycline Repressor, domain 2"/>
    <property type="match status" value="1"/>
</dbReference>
<feature type="DNA-binding region" description="H-T-H motif" evidence="2">
    <location>
        <begin position="34"/>
        <end position="53"/>
    </location>
</feature>
<sequence length="176" mass="20442">MVKSTFLNLPKEKKKRVTEALLHEFSTHALTEAQVARIVKEAGIARGAFYKYFDDLTDAYTYLFKIAIQEIHMNMQPTAKFDPDFFYDRVCKFISKTQHSKYEPMMKLHMLRNEAVVPGSMKTNSEQLLHMTPEIWSAMVLSHEVIVSVFADPDNREANLKRYKESLYLIDKGANK</sequence>
<dbReference type="Proteomes" id="UP000309117">
    <property type="component" value="Unassembled WGS sequence"/>
</dbReference>
<keyword evidence="1 2" id="KW-0238">DNA-binding</keyword>
<dbReference type="RefSeq" id="WP_004040291.1">
    <property type="nucleotide sequence ID" value="NZ_AQFR02000003.1"/>
</dbReference>
<evidence type="ECO:0000313" key="4">
    <source>
        <dbReference type="EMBL" id="TGY13518.1"/>
    </source>
</evidence>
<dbReference type="EMBL" id="SRYV01000012">
    <property type="protein sequence ID" value="TGY13518.1"/>
    <property type="molecule type" value="Genomic_DNA"/>
</dbReference>
<dbReference type="InterPro" id="IPR001647">
    <property type="entry name" value="HTH_TetR"/>
</dbReference>
<evidence type="ECO:0000313" key="5">
    <source>
        <dbReference type="Proteomes" id="UP000309117"/>
    </source>
</evidence>
<evidence type="ECO:0000256" key="2">
    <source>
        <dbReference type="PROSITE-ProRule" id="PRU00335"/>
    </source>
</evidence>
<dbReference type="InterPro" id="IPR009057">
    <property type="entry name" value="Homeodomain-like_sf"/>
</dbReference>
<evidence type="ECO:0000256" key="1">
    <source>
        <dbReference type="ARBA" id="ARBA00023125"/>
    </source>
</evidence>
<accession>A0A4S2BFX6</accession>
<dbReference type="PROSITE" id="PS50977">
    <property type="entry name" value="HTH_TETR_2"/>
    <property type="match status" value="1"/>
</dbReference>
<dbReference type="SUPFAM" id="SSF46689">
    <property type="entry name" value="Homeodomain-like"/>
    <property type="match status" value="1"/>
</dbReference>
<feature type="domain" description="HTH tetR-type" evidence="3">
    <location>
        <begin position="11"/>
        <end position="71"/>
    </location>
</feature>
<protein>
    <submittedName>
        <fullName evidence="4">TetR/AcrR family transcriptional regulator</fullName>
    </submittedName>
</protein>
<dbReference type="Pfam" id="PF00440">
    <property type="entry name" value="TetR_N"/>
    <property type="match status" value="1"/>
</dbReference>
<dbReference type="GO" id="GO:0003677">
    <property type="term" value="F:DNA binding"/>
    <property type="evidence" value="ECO:0007669"/>
    <property type="project" value="UniProtKB-UniRule"/>
</dbReference>
<reference evidence="4 5" key="1">
    <citation type="submission" date="2019-04" db="EMBL/GenBank/DDBJ databases">
        <title>Microbes associate with the intestines of laboratory mice.</title>
        <authorList>
            <person name="Navarre W."/>
            <person name="Wong E."/>
            <person name="Huang K."/>
            <person name="Tropini C."/>
            <person name="Ng K."/>
            <person name="Yu B."/>
        </authorList>
    </citation>
    <scope>NUCLEOTIDE SEQUENCE [LARGE SCALE GENOMIC DNA]</scope>
    <source>
        <strain evidence="4 5">NM61_E11</strain>
    </source>
</reference>
<dbReference type="PANTHER" id="PTHR43479:SF11">
    <property type="entry name" value="ACREF_ENVCD OPERON REPRESSOR-RELATED"/>
    <property type="match status" value="1"/>
</dbReference>
<evidence type="ECO:0000259" key="3">
    <source>
        <dbReference type="PROSITE" id="PS50977"/>
    </source>
</evidence>
<organism evidence="4 5">
    <name type="scientific">Lactobacillus intestinalis</name>
    <dbReference type="NCBI Taxonomy" id="151781"/>
    <lineage>
        <taxon>Bacteria</taxon>
        <taxon>Bacillati</taxon>
        <taxon>Bacillota</taxon>
        <taxon>Bacilli</taxon>
        <taxon>Lactobacillales</taxon>
        <taxon>Lactobacillaceae</taxon>
        <taxon>Lactobacillus</taxon>
    </lineage>
</organism>
<proteinExistence type="predicted"/>
<dbReference type="InterPro" id="IPR050624">
    <property type="entry name" value="HTH-type_Tx_Regulator"/>
</dbReference>
<dbReference type="AlphaFoldDB" id="A0A4S2BFX6"/>
<name>A0A4S2BFX6_9LACO</name>
<dbReference type="PANTHER" id="PTHR43479">
    <property type="entry name" value="ACREF/ENVCD OPERON REPRESSOR-RELATED"/>
    <property type="match status" value="1"/>
</dbReference>